<dbReference type="EMBL" id="JACRSY010000002">
    <property type="protein sequence ID" value="MBC8578315.1"/>
    <property type="molecule type" value="Genomic_DNA"/>
</dbReference>
<gene>
    <name evidence="2" type="ORF">H8718_01995</name>
</gene>
<accession>A0A926I864</accession>
<keyword evidence="1" id="KW-1133">Transmembrane helix</keyword>
<proteinExistence type="predicted"/>
<evidence type="ECO:0000256" key="1">
    <source>
        <dbReference type="SAM" id="Phobius"/>
    </source>
</evidence>
<feature type="transmembrane region" description="Helical" evidence="1">
    <location>
        <begin position="12"/>
        <end position="31"/>
    </location>
</feature>
<dbReference type="RefSeq" id="WP_249331333.1">
    <property type="nucleotide sequence ID" value="NZ_JACRSY010000002.1"/>
</dbReference>
<sequence length="188" mass="22316">MLSSIRCRKGLVTVYGILVGIYFGGMFPFQLRELMEIQRQADMQQKYYEDYMRQQEHYEETIAYEAVLNLQIKSYEKEFLSYETDYIGTERLRTFLSRYPIKNLQVTRQNSRAKDDGVLTLREEVYQITYESTFYESYEIVQNLLRVTGASNLQKILMTNLDQPMVKSDLTFVLRLEGDKDEGRDKKV</sequence>
<dbReference type="AlphaFoldDB" id="A0A926I864"/>
<evidence type="ECO:0000313" key="3">
    <source>
        <dbReference type="Proteomes" id="UP000655830"/>
    </source>
</evidence>
<organism evidence="2 3">
    <name type="scientific">Zhenhengia yiwuensis</name>
    <dbReference type="NCBI Taxonomy" id="2763666"/>
    <lineage>
        <taxon>Bacteria</taxon>
        <taxon>Bacillati</taxon>
        <taxon>Bacillota</taxon>
        <taxon>Clostridia</taxon>
        <taxon>Lachnospirales</taxon>
        <taxon>Lachnospiraceae</taxon>
        <taxon>Zhenhengia</taxon>
    </lineage>
</organism>
<evidence type="ECO:0000313" key="2">
    <source>
        <dbReference type="EMBL" id="MBC8578315.1"/>
    </source>
</evidence>
<keyword evidence="3" id="KW-1185">Reference proteome</keyword>
<name>A0A926I864_9FIRM</name>
<protein>
    <submittedName>
        <fullName evidence="2">Uncharacterized protein</fullName>
    </submittedName>
</protein>
<dbReference type="Proteomes" id="UP000655830">
    <property type="component" value="Unassembled WGS sequence"/>
</dbReference>
<reference evidence="2" key="1">
    <citation type="submission" date="2020-08" db="EMBL/GenBank/DDBJ databases">
        <title>Genome public.</title>
        <authorList>
            <person name="Liu C."/>
            <person name="Sun Q."/>
        </authorList>
    </citation>
    <scope>NUCLEOTIDE SEQUENCE</scope>
    <source>
        <strain evidence="2">NSJ-12</strain>
    </source>
</reference>
<keyword evidence="1" id="KW-0812">Transmembrane</keyword>
<keyword evidence="1" id="KW-0472">Membrane</keyword>
<comment type="caution">
    <text evidence="2">The sequence shown here is derived from an EMBL/GenBank/DDBJ whole genome shotgun (WGS) entry which is preliminary data.</text>
</comment>